<dbReference type="RefSeq" id="WP_188995346.1">
    <property type="nucleotide sequence ID" value="NZ_BMOU01000001.1"/>
</dbReference>
<keyword evidence="2" id="KW-1185">Reference proteome</keyword>
<reference evidence="1" key="1">
    <citation type="journal article" date="2014" name="Int. J. Syst. Evol. Microbiol.">
        <title>Complete genome sequence of Corynebacterium casei LMG S-19264T (=DSM 44701T), isolated from a smear-ripened cheese.</title>
        <authorList>
            <consortium name="US DOE Joint Genome Institute (JGI-PGF)"/>
            <person name="Walter F."/>
            <person name="Albersmeier A."/>
            <person name="Kalinowski J."/>
            <person name="Ruckert C."/>
        </authorList>
    </citation>
    <scope>NUCLEOTIDE SEQUENCE</scope>
    <source>
        <strain evidence="1">JCM 17820</strain>
    </source>
</reference>
<dbReference type="InterPro" id="IPR055541">
    <property type="entry name" value="DUF7117"/>
</dbReference>
<sequence>MKIRGDRECRSCGARWSYYDTGSIACPECGSVHSVGVDERTEHTDAPVSLDLTPIRSRIDEASLDDVASSAAETCREYTRKRGFIDTGTLKPLDETYVAAVELQYVASAIGREMRPSDDAELYFYDLLGGADDGDRPDTDEVPTELQSAFGLAMATAVERYQSDVRQYLDDHPNEQGRQLSGRIRDHRKRIEALDGDVDPADANRLLHAVRDLGRFVGDGDESAYVTADNWLTGLDESTL</sequence>
<gene>
    <name evidence="1" type="ORF">GCM10009030_11170</name>
</gene>
<evidence type="ECO:0008006" key="3">
    <source>
        <dbReference type="Google" id="ProtNLM"/>
    </source>
</evidence>
<proteinExistence type="predicted"/>
<evidence type="ECO:0000313" key="1">
    <source>
        <dbReference type="EMBL" id="GGN89883.1"/>
    </source>
</evidence>
<dbReference type="EMBL" id="BMOU01000001">
    <property type="protein sequence ID" value="GGN89883.1"/>
    <property type="molecule type" value="Genomic_DNA"/>
</dbReference>
<reference evidence="1" key="2">
    <citation type="submission" date="2020-09" db="EMBL/GenBank/DDBJ databases">
        <authorList>
            <person name="Sun Q."/>
            <person name="Ohkuma M."/>
        </authorList>
    </citation>
    <scope>NUCLEOTIDE SEQUENCE</scope>
    <source>
        <strain evidence="1">JCM 17820</strain>
    </source>
</reference>
<dbReference type="Proteomes" id="UP000605784">
    <property type="component" value="Unassembled WGS sequence"/>
</dbReference>
<protein>
    <recommendedName>
        <fullName evidence="3">TFIIB-type zinc ribbon-containing protein</fullName>
    </recommendedName>
</protein>
<dbReference type="Pfam" id="PF23430">
    <property type="entry name" value="DUF7117"/>
    <property type="match status" value="1"/>
</dbReference>
<comment type="caution">
    <text evidence="1">The sequence shown here is derived from an EMBL/GenBank/DDBJ whole genome shotgun (WGS) entry which is preliminary data.</text>
</comment>
<organism evidence="1 2">
    <name type="scientific">Haloarcula pellucida</name>
    <dbReference type="NCBI Taxonomy" id="1427151"/>
    <lineage>
        <taxon>Archaea</taxon>
        <taxon>Methanobacteriati</taxon>
        <taxon>Methanobacteriota</taxon>
        <taxon>Stenosarchaea group</taxon>
        <taxon>Halobacteria</taxon>
        <taxon>Halobacteriales</taxon>
        <taxon>Haloarculaceae</taxon>
        <taxon>Haloarcula</taxon>
    </lineage>
</organism>
<dbReference type="AlphaFoldDB" id="A0A830GHN3"/>
<accession>A0A830GHN3</accession>
<evidence type="ECO:0000313" key="2">
    <source>
        <dbReference type="Proteomes" id="UP000605784"/>
    </source>
</evidence>
<name>A0A830GHN3_9EURY</name>